<evidence type="ECO:0000313" key="3">
    <source>
        <dbReference type="Proteomes" id="UP001162891"/>
    </source>
</evidence>
<accession>A0ABN6MZF6</accession>
<evidence type="ECO:0000313" key="2">
    <source>
        <dbReference type="EMBL" id="BDG06308.1"/>
    </source>
</evidence>
<dbReference type="SUPFAM" id="SSF54001">
    <property type="entry name" value="Cysteine proteinases"/>
    <property type="match status" value="1"/>
</dbReference>
<dbReference type="Pfam" id="PF05708">
    <property type="entry name" value="Peptidase_C92"/>
    <property type="match status" value="1"/>
</dbReference>
<dbReference type="InterPro" id="IPR024453">
    <property type="entry name" value="Peptidase_C92"/>
</dbReference>
<dbReference type="InterPro" id="IPR038765">
    <property type="entry name" value="Papain-like_cys_pep_sf"/>
</dbReference>
<dbReference type="RefSeq" id="WP_248355754.1">
    <property type="nucleotide sequence ID" value="NZ_AP025591.1"/>
</dbReference>
<gene>
    <name evidence="2" type="ORF">AMOR_53040</name>
</gene>
<name>A0ABN6MZF6_9BACT</name>
<keyword evidence="1" id="KW-1133">Transmembrane helix</keyword>
<keyword evidence="1" id="KW-0472">Membrane</keyword>
<feature type="transmembrane region" description="Helical" evidence="1">
    <location>
        <begin position="12"/>
        <end position="29"/>
    </location>
</feature>
<dbReference type="Gene3D" id="3.90.1720.10">
    <property type="entry name" value="endopeptidase domain like (from Nostoc punctiforme)"/>
    <property type="match status" value="1"/>
</dbReference>
<evidence type="ECO:0000256" key="1">
    <source>
        <dbReference type="SAM" id="Phobius"/>
    </source>
</evidence>
<reference evidence="3" key="1">
    <citation type="journal article" date="2022" name="Int. J. Syst. Evol. Microbiol.">
        <title>Anaeromyxobacter oryzae sp. nov., Anaeromyxobacter diazotrophicus sp. nov. and Anaeromyxobacter paludicola sp. nov., isolated from paddy soils.</title>
        <authorList>
            <person name="Itoh H."/>
            <person name="Xu Z."/>
            <person name="Mise K."/>
            <person name="Masuda Y."/>
            <person name="Ushijima N."/>
            <person name="Hayakawa C."/>
            <person name="Shiratori Y."/>
            <person name="Senoo K."/>
        </authorList>
    </citation>
    <scope>NUCLEOTIDE SEQUENCE [LARGE SCALE GENOMIC DNA]</scope>
    <source>
        <strain evidence="3">Red232</strain>
    </source>
</reference>
<keyword evidence="3" id="KW-1185">Reference proteome</keyword>
<protein>
    <submittedName>
        <fullName evidence="2">Uncharacterized protein</fullName>
    </submittedName>
</protein>
<proteinExistence type="predicted"/>
<keyword evidence="1" id="KW-0812">Transmembrane</keyword>
<dbReference type="EMBL" id="AP025591">
    <property type="protein sequence ID" value="BDG06308.1"/>
    <property type="molecule type" value="Genomic_DNA"/>
</dbReference>
<dbReference type="Proteomes" id="UP001162891">
    <property type="component" value="Chromosome"/>
</dbReference>
<organism evidence="2 3">
    <name type="scientific">Anaeromyxobacter oryzae</name>
    <dbReference type="NCBI Taxonomy" id="2918170"/>
    <lineage>
        <taxon>Bacteria</taxon>
        <taxon>Pseudomonadati</taxon>
        <taxon>Myxococcota</taxon>
        <taxon>Myxococcia</taxon>
        <taxon>Myxococcales</taxon>
        <taxon>Cystobacterineae</taxon>
        <taxon>Anaeromyxobacteraceae</taxon>
        <taxon>Anaeromyxobacter</taxon>
    </lineage>
</organism>
<sequence length="505" mass="54931">MGSRTGRRPLRIAGGVFAALAAAYGVLLLPDPEPPPPPPAQDPAVRAFAWNQDASWDRLEERWAHARRAGCGAVAPGVSAGLRELEVRIDRLRSGAFAADAPILAEAEQAVFELGPRVGACPERLPEYLDAVVRLRDAVKRQSERWSMADRATREALYRLLYGGRAAVEEVILQVPPGAAPPALTPGTDEPSATPAASILGVKVHSGDILVSRGGAPISALIARGNDFPGNFSHIALVHVDAATGVVSIVESHIERGVTVSTPEDYLRDTKLRIMVLRLRADLPAIAADPMLPHRAATAALENARTRRIPYDFAMDREDATRLFCSEVAADGYRRRGVALWMGLSHISSPGLQRWLAALGVRHFETLEPSDLEYDPQLRIVAEWRDPDTLRKDHYDSAVTQAMLDAAVAGAPLRYDRWKLPFARVVKGYSVLLNALGAVGPVPKGMSAAAGLRSSWYAARHAELRARLERRADQHRAAAGYPPPFWRLVRMAREELEALGTVRPG</sequence>